<feature type="compositionally biased region" description="Acidic residues" evidence="9">
    <location>
        <begin position="195"/>
        <end position="234"/>
    </location>
</feature>
<feature type="domain" description="Bromo" evidence="10">
    <location>
        <begin position="67"/>
        <end position="137"/>
    </location>
</feature>
<evidence type="ECO:0000256" key="1">
    <source>
        <dbReference type="ARBA" id="ARBA00004123"/>
    </source>
</evidence>
<keyword evidence="4" id="KW-0805">Transcription regulation</keyword>
<protein>
    <recommendedName>
        <fullName evidence="10">Bromo domain-containing protein</fullName>
    </recommendedName>
</protein>
<evidence type="ECO:0000256" key="7">
    <source>
        <dbReference type="ARBA" id="ARBA00023242"/>
    </source>
</evidence>
<keyword evidence="7" id="KW-0539">Nucleus</keyword>
<dbReference type="PANTHER" id="PTHR16062:SF19">
    <property type="entry name" value="PROTEIN POLYBROMO-1"/>
    <property type="match status" value="1"/>
</dbReference>
<feature type="domain" description="Bromo" evidence="10">
    <location>
        <begin position="303"/>
        <end position="385"/>
    </location>
</feature>
<dbReference type="SUPFAM" id="SSF47370">
    <property type="entry name" value="Bromodomain"/>
    <property type="match status" value="2"/>
</dbReference>
<evidence type="ECO:0000256" key="2">
    <source>
        <dbReference type="ARBA" id="ARBA00022737"/>
    </source>
</evidence>
<feature type="compositionally biased region" description="Polar residues" evidence="9">
    <location>
        <begin position="971"/>
        <end position="984"/>
    </location>
</feature>
<gene>
    <name evidence="11" type="ORF">CCUS01_09394</name>
</gene>
<feature type="compositionally biased region" description="Polar residues" evidence="9">
    <location>
        <begin position="881"/>
        <end position="892"/>
    </location>
</feature>
<feature type="compositionally biased region" description="Low complexity" evidence="9">
    <location>
        <begin position="486"/>
        <end position="499"/>
    </location>
</feature>
<dbReference type="AlphaFoldDB" id="A0AAI9XSG6"/>
<feature type="region of interest" description="Disordered" evidence="9">
    <location>
        <begin position="1065"/>
        <end position="1087"/>
    </location>
</feature>
<dbReference type="CDD" id="cd04369">
    <property type="entry name" value="Bromodomain"/>
    <property type="match status" value="2"/>
</dbReference>
<evidence type="ECO:0000256" key="8">
    <source>
        <dbReference type="PROSITE-ProRule" id="PRU00035"/>
    </source>
</evidence>
<reference evidence="11" key="1">
    <citation type="submission" date="2016-11" db="EMBL/GenBank/DDBJ databases">
        <title>The genome sequence of Colletotrichum cuscutae.</title>
        <authorList>
            <person name="Baroncelli R."/>
        </authorList>
    </citation>
    <scope>NUCLEOTIDE SEQUENCE</scope>
    <source>
        <strain evidence="11">IMI 304802</strain>
    </source>
</reference>
<keyword evidence="12" id="KW-1185">Reference proteome</keyword>
<feature type="region of interest" description="Disordered" evidence="9">
    <location>
        <begin position="959"/>
        <end position="1001"/>
    </location>
</feature>
<comment type="caution">
    <text evidence="11">The sequence shown here is derived from an EMBL/GenBank/DDBJ whole genome shotgun (WGS) entry which is preliminary data.</text>
</comment>
<keyword evidence="2" id="KW-0677">Repeat</keyword>
<feature type="compositionally biased region" description="Polar residues" evidence="9">
    <location>
        <begin position="903"/>
        <end position="921"/>
    </location>
</feature>
<feature type="compositionally biased region" description="Polar residues" evidence="9">
    <location>
        <begin position="865"/>
        <end position="874"/>
    </location>
</feature>
<dbReference type="PROSITE" id="PS50014">
    <property type="entry name" value="BROMODOMAIN_2"/>
    <property type="match status" value="2"/>
</dbReference>
<evidence type="ECO:0000256" key="5">
    <source>
        <dbReference type="ARBA" id="ARBA00023117"/>
    </source>
</evidence>
<evidence type="ECO:0000259" key="10">
    <source>
        <dbReference type="PROSITE" id="PS50014"/>
    </source>
</evidence>
<dbReference type="SMART" id="SM00297">
    <property type="entry name" value="BROMO"/>
    <property type="match status" value="2"/>
</dbReference>
<comment type="subcellular location">
    <subcellularLocation>
        <location evidence="1">Nucleus</location>
    </subcellularLocation>
</comment>
<name>A0AAI9XSG6_9PEZI</name>
<feature type="compositionally biased region" description="Polar residues" evidence="9">
    <location>
        <begin position="418"/>
        <end position="431"/>
    </location>
</feature>
<dbReference type="EMBL" id="MPDP01000278">
    <property type="protein sequence ID" value="KAK1458528.1"/>
    <property type="molecule type" value="Genomic_DNA"/>
</dbReference>
<dbReference type="Pfam" id="PF22994">
    <property type="entry name" value="RSC4_Ig_like"/>
    <property type="match status" value="1"/>
</dbReference>
<feature type="region of interest" description="Disordered" evidence="9">
    <location>
        <begin position="408"/>
        <end position="533"/>
    </location>
</feature>
<keyword evidence="3" id="KW-0156">Chromatin regulator</keyword>
<keyword evidence="5 8" id="KW-0103">Bromodomain</keyword>
<dbReference type="InterPro" id="IPR054551">
    <property type="entry name" value="RSC4_Ig-like"/>
</dbReference>
<dbReference type="GO" id="GO:0016586">
    <property type="term" value="C:RSC-type complex"/>
    <property type="evidence" value="ECO:0007669"/>
    <property type="project" value="InterPro"/>
</dbReference>
<dbReference type="FunFam" id="1.20.920.10:FF:000083">
    <property type="entry name" value="WGS project CABT00000000 data, contig 2.8"/>
    <property type="match status" value="1"/>
</dbReference>
<evidence type="ECO:0000256" key="6">
    <source>
        <dbReference type="ARBA" id="ARBA00023163"/>
    </source>
</evidence>
<feature type="region of interest" description="Disordered" evidence="9">
    <location>
        <begin position="1"/>
        <end position="26"/>
    </location>
</feature>
<dbReference type="InterPro" id="IPR037382">
    <property type="entry name" value="Rsc/polybromo"/>
</dbReference>
<sequence length="1087" mass="120067">MDNKRRSSAVNGANEADERAAKRQRLTELTFLPPSQKYDLSKGETVESTTEHGLFFLEQIRRTQDKNGRKVAVYFEKLMPREGNAEYYKKTRMPISLSIIERKLKNGDFSTLTELESYFKRMVSNAKDYYSRSTPQFDDAERVRKALSNFMTKTNPAYARGGYTAVPTVLPAHRVDEAEDDDIEKPQGAAKSPEEQEDAEEDDEEEGEEAEADEEDGDEEEDDDAEGEEDDDEGSQNSKPTILIRRRGPGRSSSSRAVTSRKSHARNATPSRPDYDYEGVSYKGLNFQAAQEKIVEEMIRKKEADEDEAYFEPFINLPPRALKDYYRVVKDPMSLRKLQKATKGIHGRNEATGISDLKSWAAFEEAASLLWDNAKYYNEEGSEIYELARELQEFFAIEIKKAKAAVSEPSQPKIKLKVQQSATEQPSTSKKITIHVGGKSDSADSPAPTVPQAAGAAVSDQAPLGNGTARQSGLPAASAAMDRLRSTSVASPSPSVTNNIKREDAARPSPAVTPGQPSTPSAFPPPAGQTANLSSATFQPIGIVQPQPQANAIPQPPPKPLWDQQFRAPGKSAADALITNLTIQAHPMITHGSRFNMSLSPLERECKQSVTVHVPATQLRLQVIATLPLFLEKEGRQWRLWVQVNRSTVQQSHPIQGQVLPVNARVFDVQLQAGMVNEIDVSVAAALPKGQKLPNGADFEKSSNTTSQAVPSDDYSGVQNIHGNEADVQPIDQVRSENRQAHEGISALTLLPPITLQDVWDQAEFRDATAASAANPLGFREYITNEGLTTFYPPIPSWPEDDDVSPQVPAAQQSAAIAPVTTPATTPNHGNNDHPAASPQDGSRVFSRLQRLMYEEAEHLPLLSDSGQPRSSRALQPLGQAASQAYMASTPTREAHAAETRHNNQPNAGFSQPPHATQQVPGAQAADGFYGHLPQQLRIVNSGLPGENMRLQLQQEQIARENDRRAREHFQSQVHLQYQQSPHRSQQRSEMKVKQEGTQMPSQDAQDAAISNQVGKVIKQGAQTLRDLESQHYGRKYVAVTREDYGYMGYYSTTEMMAIRQRERIAGPQPKRPALEGDPDGEYVWSV</sequence>
<dbReference type="InterPro" id="IPR001487">
    <property type="entry name" value="Bromodomain"/>
</dbReference>
<dbReference type="GO" id="GO:0006338">
    <property type="term" value="P:chromatin remodeling"/>
    <property type="evidence" value="ECO:0007669"/>
    <property type="project" value="InterPro"/>
</dbReference>
<evidence type="ECO:0000313" key="11">
    <source>
        <dbReference type="EMBL" id="KAK1458528.1"/>
    </source>
</evidence>
<organism evidence="11 12">
    <name type="scientific">Colletotrichum cuscutae</name>
    <dbReference type="NCBI Taxonomy" id="1209917"/>
    <lineage>
        <taxon>Eukaryota</taxon>
        <taxon>Fungi</taxon>
        <taxon>Dikarya</taxon>
        <taxon>Ascomycota</taxon>
        <taxon>Pezizomycotina</taxon>
        <taxon>Sordariomycetes</taxon>
        <taxon>Hypocreomycetidae</taxon>
        <taxon>Glomerellales</taxon>
        <taxon>Glomerellaceae</taxon>
        <taxon>Colletotrichum</taxon>
        <taxon>Colletotrichum acutatum species complex</taxon>
    </lineage>
</organism>
<feature type="region of interest" description="Disordered" evidence="9">
    <location>
        <begin position="861"/>
        <end position="922"/>
    </location>
</feature>
<dbReference type="GO" id="GO:0003682">
    <property type="term" value="F:chromatin binding"/>
    <property type="evidence" value="ECO:0007669"/>
    <property type="project" value="TreeGrafter"/>
</dbReference>
<feature type="region of interest" description="Disordered" evidence="9">
    <location>
        <begin position="692"/>
        <end position="721"/>
    </location>
</feature>
<feature type="compositionally biased region" description="Basic and acidic residues" evidence="9">
    <location>
        <begin position="959"/>
        <end position="970"/>
    </location>
</feature>
<evidence type="ECO:0000256" key="9">
    <source>
        <dbReference type="SAM" id="MobiDB-lite"/>
    </source>
</evidence>
<keyword evidence="6" id="KW-0804">Transcription</keyword>
<dbReference type="PANTHER" id="PTHR16062">
    <property type="entry name" value="SWI/SNF-RELATED"/>
    <property type="match status" value="1"/>
</dbReference>
<evidence type="ECO:0000313" key="12">
    <source>
        <dbReference type="Proteomes" id="UP001239213"/>
    </source>
</evidence>
<accession>A0AAI9XSG6</accession>
<dbReference type="GO" id="GO:0006368">
    <property type="term" value="P:transcription elongation by RNA polymerase II"/>
    <property type="evidence" value="ECO:0007669"/>
    <property type="project" value="TreeGrafter"/>
</dbReference>
<feature type="region of interest" description="Disordered" evidence="9">
    <location>
        <begin position="821"/>
        <end position="842"/>
    </location>
</feature>
<feature type="compositionally biased region" description="Basic and acidic residues" evidence="9">
    <location>
        <begin position="893"/>
        <end position="902"/>
    </location>
</feature>
<feature type="region of interest" description="Disordered" evidence="9">
    <location>
        <begin position="176"/>
        <end position="279"/>
    </location>
</feature>
<dbReference type="Proteomes" id="UP001239213">
    <property type="component" value="Unassembled WGS sequence"/>
</dbReference>
<dbReference type="Gene3D" id="1.20.920.10">
    <property type="entry name" value="Bromodomain-like"/>
    <property type="match status" value="2"/>
</dbReference>
<evidence type="ECO:0000256" key="3">
    <source>
        <dbReference type="ARBA" id="ARBA00022853"/>
    </source>
</evidence>
<evidence type="ECO:0000256" key="4">
    <source>
        <dbReference type="ARBA" id="ARBA00023015"/>
    </source>
</evidence>
<dbReference type="InterPro" id="IPR036427">
    <property type="entry name" value="Bromodomain-like_sf"/>
</dbReference>
<dbReference type="Pfam" id="PF00439">
    <property type="entry name" value="Bromodomain"/>
    <property type="match status" value="2"/>
</dbReference>
<proteinExistence type="predicted"/>